<dbReference type="VEuPathDB" id="TrichDB:TVAG_372050"/>
<dbReference type="SUPFAM" id="SSF48371">
    <property type="entry name" value="ARM repeat"/>
    <property type="match status" value="2"/>
</dbReference>
<dbReference type="EMBL" id="DS113281">
    <property type="protein sequence ID" value="EAY13731.1"/>
    <property type="molecule type" value="Genomic_DNA"/>
</dbReference>
<evidence type="ECO:0000256" key="4">
    <source>
        <dbReference type="PROSITE-ProRule" id="PRU10141"/>
    </source>
</evidence>
<sequence length="1103" mass="122906">MNEVSKTVAQHASALKQTLFAVGKSFKNVVVHKSKLGTFNSELSAFYKSILKTSFSNSLADQTTADFFTALINEINLVKILFESLTEKTFVSTTTNNKLDYVKAFLQETSKNINQYAMQLQLVPNPPLSDNIPNYVENEKEDCKALISALNSYATSNTVQQTMANLRLFMSNLDEDQNESTKGDPNAVTNQQIEEGFKEFSQYFCKESDFELSKKIGQGAFSTVYHGFQKSTGHPVAMKKLNSGILTKEQFETYLREIRILTSLNHFAITPFVGVTPKEPYYIITQLMRGDCLFYRLHAQRNPLSPTKLTIIALGIAYGLAYLHSEKIMHRDIKSLNILLDNDDYPHICDFGCARFMDGRRYSIKVGTTQWMAPEMYEIDCYSFKVDIYSYGILLWEMLTGQIPFANLKDVDILPMVINGERPPIPSSCPSGLAKLIKSCWDVDPNKRPSSAQIVQVFERGEVFFQDADMDKVEIYRKSFAMSAETQINNFDVNNVNSMHLADIIEMIIKGDMQSKNKAIGYLAQLVQDMKWFDIIGQYKIINKLPDILKSCNSARLASEIIVIIDNILQIPQIRSELYNSGITNQLVKYFDKYGDETMVSFVSAFSSSIFGEQVKPNLTKTFCEKYAQFLSIMHQDDIQQRAFETFELIITKQFTTDNDAIASMLSPFIVSYIPMMPSMNAERVVDILLYLVSLGKTVIHKICALDGPTIIFPLLSIDYLASNVMTVLLKICSEKQPSAKFANMVVSELPRLCDQFPNEQTVRPLLLLSTVVLIQTTYNCIAQMPSSVSALATCIRSGYAQVSVVALKLAFIFLENETSAPSMLFIVPDVKSRLNTLFVADEISTLAANCLILLISLKPQSFISDAAIINYINAALSCDDNQVIIVALRIIGVLAQSKEGSIDLKNGQIISKIVEIALKKNREVRFYAVAALTVISKAISYTPEFEPIIETLFNLSADDMSSTTVPSFLYNIVNESSEGSLACAGYVKRIAEKCSSDSFAASAYPAMTAIALIVSDDKAKQKVLQTVDINEVVKIIVPLIEKGYGRAVFYTLAEIIDVDGVIGAAKEAGIADIIASSLAVVQKETKLHESMMKVHSAIANDE</sequence>
<dbReference type="PANTHER" id="PTHR44329">
    <property type="entry name" value="SERINE/THREONINE-PROTEIN KINASE TNNI3K-RELATED"/>
    <property type="match status" value="1"/>
</dbReference>
<dbReference type="InterPro" id="IPR011989">
    <property type="entry name" value="ARM-like"/>
</dbReference>
<dbReference type="GO" id="GO:0005524">
    <property type="term" value="F:ATP binding"/>
    <property type="evidence" value="ECO:0007669"/>
    <property type="project" value="UniProtKB-UniRule"/>
</dbReference>
<evidence type="ECO:0000313" key="7">
    <source>
        <dbReference type="Proteomes" id="UP000001542"/>
    </source>
</evidence>
<dbReference type="PRINTS" id="PR00109">
    <property type="entry name" value="TYRKINASE"/>
</dbReference>
<dbReference type="CDD" id="cd13999">
    <property type="entry name" value="STKc_MAP3K-like"/>
    <property type="match status" value="1"/>
</dbReference>
<accession>A2E0X6</accession>
<proteinExistence type="predicted"/>
<evidence type="ECO:0000256" key="3">
    <source>
        <dbReference type="ARBA" id="ARBA00022840"/>
    </source>
</evidence>
<evidence type="ECO:0000256" key="2">
    <source>
        <dbReference type="ARBA" id="ARBA00022741"/>
    </source>
</evidence>
<dbReference type="KEGG" id="tva:4771711"/>
<evidence type="ECO:0000259" key="5">
    <source>
        <dbReference type="PROSITE" id="PS50011"/>
    </source>
</evidence>
<dbReference type="STRING" id="5722.A2E0X6"/>
<protein>
    <submittedName>
        <fullName evidence="6">TKL family protein kinase</fullName>
    </submittedName>
</protein>
<dbReference type="InterPro" id="IPR017441">
    <property type="entry name" value="Protein_kinase_ATP_BS"/>
</dbReference>
<dbReference type="SUPFAM" id="SSF56112">
    <property type="entry name" value="Protein kinase-like (PK-like)"/>
    <property type="match status" value="1"/>
</dbReference>
<dbReference type="InParanoid" id="A2E0X6"/>
<dbReference type="OrthoDB" id="28230at2759"/>
<dbReference type="AlphaFoldDB" id="A2E0X6"/>
<dbReference type="Pfam" id="PF07714">
    <property type="entry name" value="PK_Tyr_Ser-Thr"/>
    <property type="match status" value="1"/>
</dbReference>
<name>A2E0X6_TRIV3</name>
<dbReference type="PROSITE" id="PS50011">
    <property type="entry name" value="PROTEIN_KINASE_DOM"/>
    <property type="match status" value="1"/>
</dbReference>
<evidence type="ECO:0000256" key="1">
    <source>
        <dbReference type="ARBA" id="ARBA00022527"/>
    </source>
</evidence>
<keyword evidence="6" id="KW-0418">Kinase</keyword>
<dbReference type="Proteomes" id="UP000001542">
    <property type="component" value="Unassembled WGS sequence"/>
</dbReference>
<dbReference type="RefSeq" id="XP_001325954.1">
    <property type="nucleotide sequence ID" value="XM_001325919.1"/>
</dbReference>
<dbReference type="InterPro" id="IPR001245">
    <property type="entry name" value="Ser-Thr/Tyr_kinase_cat_dom"/>
</dbReference>
<keyword evidence="2 4" id="KW-0547">Nucleotide-binding</keyword>
<dbReference type="Gene3D" id="1.10.510.10">
    <property type="entry name" value="Transferase(Phosphotransferase) domain 1"/>
    <property type="match status" value="1"/>
</dbReference>
<keyword evidence="3 4" id="KW-0067">ATP-binding</keyword>
<dbReference type="InterPro" id="IPR016024">
    <property type="entry name" value="ARM-type_fold"/>
</dbReference>
<dbReference type="SMART" id="SM00220">
    <property type="entry name" value="S_TKc"/>
    <property type="match status" value="1"/>
</dbReference>
<dbReference type="eggNOG" id="KOG0192">
    <property type="taxonomic scope" value="Eukaryota"/>
</dbReference>
<evidence type="ECO:0000313" key="6">
    <source>
        <dbReference type="EMBL" id="EAY13731.1"/>
    </source>
</evidence>
<dbReference type="GO" id="GO:0004674">
    <property type="term" value="F:protein serine/threonine kinase activity"/>
    <property type="evidence" value="ECO:0007669"/>
    <property type="project" value="UniProtKB-KW"/>
</dbReference>
<dbReference type="InterPro" id="IPR011009">
    <property type="entry name" value="Kinase-like_dom_sf"/>
</dbReference>
<dbReference type="InterPro" id="IPR008271">
    <property type="entry name" value="Ser/Thr_kinase_AS"/>
</dbReference>
<dbReference type="Gene3D" id="1.25.10.10">
    <property type="entry name" value="Leucine-rich Repeat Variant"/>
    <property type="match status" value="1"/>
</dbReference>
<gene>
    <name evidence="6" type="ORF">TVAG_372050</name>
</gene>
<organism evidence="6 7">
    <name type="scientific">Trichomonas vaginalis (strain ATCC PRA-98 / G3)</name>
    <dbReference type="NCBI Taxonomy" id="412133"/>
    <lineage>
        <taxon>Eukaryota</taxon>
        <taxon>Metamonada</taxon>
        <taxon>Parabasalia</taxon>
        <taxon>Trichomonadida</taxon>
        <taxon>Trichomonadidae</taxon>
        <taxon>Trichomonas</taxon>
    </lineage>
</organism>
<dbReference type="PROSITE" id="PS00108">
    <property type="entry name" value="PROTEIN_KINASE_ST"/>
    <property type="match status" value="1"/>
</dbReference>
<dbReference type="SMR" id="A2E0X6"/>
<reference evidence="6" key="1">
    <citation type="submission" date="2006-10" db="EMBL/GenBank/DDBJ databases">
        <authorList>
            <person name="Amadeo P."/>
            <person name="Zhao Q."/>
            <person name="Wortman J."/>
            <person name="Fraser-Liggett C."/>
            <person name="Carlton J."/>
        </authorList>
    </citation>
    <scope>NUCLEOTIDE SEQUENCE</scope>
    <source>
        <strain evidence="6">G3</strain>
    </source>
</reference>
<keyword evidence="7" id="KW-1185">Reference proteome</keyword>
<dbReference type="InterPro" id="IPR000719">
    <property type="entry name" value="Prot_kinase_dom"/>
</dbReference>
<dbReference type="VEuPathDB" id="TrichDB:TVAGG3_0326350"/>
<reference evidence="6" key="2">
    <citation type="journal article" date="2007" name="Science">
        <title>Draft genome sequence of the sexually transmitted pathogen Trichomonas vaginalis.</title>
        <authorList>
            <person name="Carlton J.M."/>
            <person name="Hirt R.P."/>
            <person name="Silva J.C."/>
            <person name="Delcher A.L."/>
            <person name="Schatz M."/>
            <person name="Zhao Q."/>
            <person name="Wortman J.R."/>
            <person name="Bidwell S.L."/>
            <person name="Alsmark U.C.M."/>
            <person name="Besteiro S."/>
            <person name="Sicheritz-Ponten T."/>
            <person name="Noel C.J."/>
            <person name="Dacks J.B."/>
            <person name="Foster P.G."/>
            <person name="Simillion C."/>
            <person name="Van de Peer Y."/>
            <person name="Miranda-Saavedra D."/>
            <person name="Barton G.J."/>
            <person name="Westrop G.D."/>
            <person name="Mueller S."/>
            <person name="Dessi D."/>
            <person name="Fiori P.L."/>
            <person name="Ren Q."/>
            <person name="Paulsen I."/>
            <person name="Zhang H."/>
            <person name="Bastida-Corcuera F.D."/>
            <person name="Simoes-Barbosa A."/>
            <person name="Brown M.T."/>
            <person name="Hayes R.D."/>
            <person name="Mukherjee M."/>
            <person name="Okumura C.Y."/>
            <person name="Schneider R."/>
            <person name="Smith A.J."/>
            <person name="Vanacova S."/>
            <person name="Villalvazo M."/>
            <person name="Haas B.J."/>
            <person name="Pertea M."/>
            <person name="Feldblyum T.V."/>
            <person name="Utterback T.R."/>
            <person name="Shu C.L."/>
            <person name="Osoegawa K."/>
            <person name="de Jong P.J."/>
            <person name="Hrdy I."/>
            <person name="Horvathova L."/>
            <person name="Zubacova Z."/>
            <person name="Dolezal P."/>
            <person name="Malik S.B."/>
            <person name="Logsdon J.M. Jr."/>
            <person name="Henze K."/>
            <person name="Gupta A."/>
            <person name="Wang C.C."/>
            <person name="Dunne R.L."/>
            <person name="Upcroft J.A."/>
            <person name="Upcroft P."/>
            <person name="White O."/>
            <person name="Salzberg S.L."/>
            <person name="Tang P."/>
            <person name="Chiu C.-H."/>
            <person name="Lee Y.-S."/>
            <person name="Embley T.M."/>
            <person name="Coombs G.H."/>
            <person name="Mottram J.C."/>
            <person name="Tachezy J."/>
            <person name="Fraser-Liggett C.M."/>
            <person name="Johnson P.J."/>
        </authorList>
    </citation>
    <scope>NUCLEOTIDE SEQUENCE [LARGE SCALE GENOMIC DNA]</scope>
    <source>
        <strain evidence="6">G3</strain>
    </source>
</reference>
<keyword evidence="1" id="KW-0723">Serine/threonine-protein kinase</keyword>
<dbReference type="InterPro" id="IPR051681">
    <property type="entry name" value="Ser/Thr_Kinases-Pseudokinases"/>
</dbReference>
<keyword evidence="6" id="KW-0808">Transferase</keyword>
<feature type="domain" description="Protein kinase" evidence="5">
    <location>
        <begin position="210"/>
        <end position="465"/>
    </location>
</feature>
<dbReference type="PROSITE" id="PS00107">
    <property type="entry name" value="PROTEIN_KINASE_ATP"/>
    <property type="match status" value="1"/>
</dbReference>
<feature type="binding site" evidence="4">
    <location>
        <position position="239"/>
    </location>
    <ligand>
        <name>ATP</name>
        <dbReference type="ChEBI" id="CHEBI:30616"/>
    </ligand>
</feature>
<dbReference type="PANTHER" id="PTHR44329:SF214">
    <property type="entry name" value="PROTEIN KINASE DOMAIN-CONTAINING PROTEIN"/>
    <property type="match status" value="1"/>
</dbReference>